<dbReference type="Pfam" id="PF21028">
    <property type="entry name" value="DUF1285_C"/>
    <property type="match status" value="1"/>
</dbReference>
<evidence type="ECO:0000259" key="1">
    <source>
        <dbReference type="Pfam" id="PF06938"/>
    </source>
</evidence>
<protein>
    <submittedName>
        <fullName evidence="3">DUF1285 domain-containing protein</fullName>
    </submittedName>
</protein>
<dbReference type="RefSeq" id="WP_224414746.1">
    <property type="nucleotide sequence ID" value="NZ_JAGXFC010000001.1"/>
</dbReference>
<dbReference type="Gene3D" id="3.10.540.10">
    <property type="entry name" value="duf1285 like domain"/>
    <property type="match status" value="1"/>
</dbReference>
<dbReference type="EMBL" id="JAGXFD010000001">
    <property type="protein sequence ID" value="MBZ9568677.1"/>
    <property type="molecule type" value="Genomic_DNA"/>
</dbReference>
<accession>A0ABS7X1B2</accession>
<dbReference type="Proteomes" id="UP001319883">
    <property type="component" value="Unassembled WGS sequence"/>
</dbReference>
<gene>
    <name evidence="3" type="ORF">KGQ91_13450</name>
</gene>
<dbReference type="InterPro" id="IPR048341">
    <property type="entry name" value="DUF1285_N"/>
</dbReference>
<feature type="domain" description="DUF1285" evidence="1">
    <location>
        <begin position="21"/>
        <end position="87"/>
    </location>
</feature>
<keyword evidence="4" id="KW-1185">Reference proteome</keyword>
<comment type="caution">
    <text evidence="3">The sequence shown here is derived from an EMBL/GenBank/DDBJ whole genome shotgun (WGS) entry which is preliminary data.</text>
</comment>
<dbReference type="Gene3D" id="2.30.270.10">
    <property type="entry name" value="duf1285 protein"/>
    <property type="match status" value="1"/>
</dbReference>
<evidence type="ECO:0000259" key="2">
    <source>
        <dbReference type="Pfam" id="PF21028"/>
    </source>
</evidence>
<name>A0ABS7X1B2_9GAMM</name>
<sequence>MMLEGLIGQVEPAMTNPARLPPLETWTPPLSGDMALTIAADGRWYHEGRVMSRPRLVRLLSTILRREADGDYYLVSPVEKWRIQVEDRPLLIVDADREADAPGGGWRLTTNLGDTLVLGREHRLALSPMPGGDVIPEVPVRHGLAARLNRNVYYRLLDVAESRQVAGSEEWGLVSGGVWQPLGRLEPDA</sequence>
<feature type="domain" description="DUF1285" evidence="2">
    <location>
        <begin position="89"/>
        <end position="180"/>
    </location>
</feature>
<dbReference type="InterPro" id="IPR048342">
    <property type="entry name" value="DUF1285_C"/>
</dbReference>
<reference evidence="3 4" key="1">
    <citation type="submission" date="2021-05" db="EMBL/GenBank/DDBJ databases">
        <title>Petroleum and Energy Research Collection (APPE): ex situ preservation of microbial diversity associated with the oil industry and exploitation of its biotechnological potential.</title>
        <authorList>
            <person name="Paixao C.T.M."/>
            <person name="Gomes M.B."/>
            <person name="Oliveira V.M."/>
        </authorList>
    </citation>
    <scope>NUCLEOTIDE SEQUENCE [LARGE SCALE GENOMIC DNA]</scope>
    <source>
        <strain evidence="3 4">LIT2</strain>
    </source>
</reference>
<evidence type="ECO:0000313" key="4">
    <source>
        <dbReference type="Proteomes" id="UP001319883"/>
    </source>
</evidence>
<proteinExistence type="predicted"/>
<dbReference type="InterPro" id="IPR010707">
    <property type="entry name" value="DUF1285"/>
</dbReference>
<evidence type="ECO:0000313" key="3">
    <source>
        <dbReference type="EMBL" id="MBZ9568677.1"/>
    </source>
</evidence>
<dbReference type="PIRSF" id="PIRSF029557">
    <property type="entry name" value="UCP029557"/>
    <property type="match status" value="1"/>
</dbReference>
<dbReference type="InterPro" id="IPR023361">
    <property type="entry name" value="DUF1285_beta_roll_sf"/>
</dbReference>
<dbReference type="Pfam" id="PF06938">
    <property type="entry name" value="DUF1285_N"/>
    <property type="match status" value="1"/>
</dbReference>
<organism evidence="3 4">
    <name type="scientific">Modicisalibacter tunisiensis</name>
    <dbReference type="NCBI Taxonomy" id="390637"/>
    <lineage>
        <taxon>Bacteria</taxon>
        <taxon>Pseudomonadati</taxon>
        <taxon>Pseudomonadota</taxon>
        <taxon>Gammaproteobacteria</taxon>
        <taxon>Oceanospirillales</taxon>
        <taxon>Halomonadaceae</taxon>
        <taxon>Modicisalibacter</taxon>
    </lineage>
</organism>